<gene>
    <name evidence="2" type="ORF">V5799_019598</name>
</gene>
<accession>A0AAQ4EWR9</accession>
<evidence type="ECO:0000313" key="3">
    <source>
        <dbReference type="Proteomes" id="UP001321473"/>
    </source>
</evidence>
<evidence type="ECO:0000256" key="1">
    <source>
        <dbReference type="SAM" id="Phobius"/>
    </source>
</evidence>
<feature type="transmembrane region" description="Helical" evidence="1">
    <location>
        <begin position="13"/>
        <end position="34"/>
    </location>
</feature>
<keyword evidence="1" id="KW-0812">Transmembrane</keyword>
<keyword evidence="1" id="KW-1133">Transmembrane helix</keyword>
<name>A0AAQ4EWR9_AMBAM</name>
<sequence>MGGLIVDSILTPFSWYSLLPIVGFSLFLFLVVAYQRTEFYWITDKAEDVCRALIARFRKKPRRGPESHVPWFIAGNPSPTYGFAMTTFQAHPPMTYPEELGGAPNAAVLLNSATAQMNTAHQTVPLHGAAGAGGGNVCTVSAVPVLIKVNDLGEWNTTI</sequence>
<proteinExistence type="predicted"/>
<comment type="caution">
    <text evidence="2">The sequence shown here is derived from an EMBL/GenBank/DDBJ whole genome shotgun (WGS) entry which is preliminary data.</text>
</comment>
<dbReference type="EMBL" id="JARKHS020010214">
    <property type="protein sequence ID" value="KAK8779055.1"/>
    <property type="molecule type" value="Genomic_DNA"/>
</dbReference>
<dbReference type="AlphaFoldDB" id="A0AAQ4EWR9"/>
<evidence type="ECO:0000313" key="2">
    <source>
        <dbReference type="EMBL" id="KAK8779055.1"/>
    </source>
</evidence>
<reference evidence="2 3" key="1">
    <citation type="journal article" date="2023" name="Arcadia Sci">
        <title>De novo assembly of a long-read Amblyomma americanum tick genome.</title>
        <authorList>
            <person name="Chou S."/>
            <person name="Poskanzer K.E."/>
            <person name="Rollins M."/>
            <person name="Thuy-Boun P.S."/>
        </authorList>
    </citation>
    <scope>NUCLEOTIDE SEQUENCE [LARGE SCALE GENOMIC DNA]</scope>
    <source>
        <strain evidence="2">F_SG_1</strain>
        <tissue evidence="2">Salivary glands</tissue>
    </source>
</reference>
<keyword evidence="1" id="KW-0472">Membrane</keyword>
<dbReference type="Proteomes" id="UP001321473">
    <property type="component" value="Unassembled WGS sequence"/>
</dbReference>
<organism evidence="2 3">
    <name type="scientific">Amblyomma americanum</name>
    <name type="common">Lone star tick</name>
    <dbReference type="NCBI Taxonomy" id="6943"/>
    <lineage>
        <taxon>Eukaryota</taxon>
        <taxon>Metazoa</taxon>
        <taxon>Ecdysozoa</taxon>
        <taxon>Arthropoda</taxon>
        <taxon>Chelicerata</taxon>
        <taxon>Arachnida</taxon>
        <taxon>Acari</taxon>
        <taxon>Parasitiformes</taxon>
        <taxon>Ixodida</taxon>
        <taxon>Ixodoidea</taxon>
        <taxon>Ixodidae</taxon>
        <taxon>Amblyomminae</taxon>
        <taxon>Amblyomma</taxon>
    </lineage>
</organism>
<protein>
    <submittedName>
        <fullName evidence="2">Uncharacterized protein</fullName>
    </submittedName>
</protein>
<keyword evidence="3" id="KW-1185">Reference proteome</keyword>